<organism evidence="1 2">
    <name type="scientific">Cetraspora pellucida</name>
    <dbReference type="NCBI Taxonomy" id="1433469"/>
    <lineage>
        <taxon>Eukaryota</taxon>
        <taxon>Fungi</taxon>
        <taxon>Fungi incertae sedis</taxon>
        <taxon>Mucoromycota</taxon>
        <taxon>Glomeromycotina</taxon>
        <taxon>Glomeromycetes</taxon>
        <taxon>Diversisporales</taxon>
        <taxon>Gigasporaceae</taxon>
        <taxon>Cetraspora</taxon>
    </lineage>
</organism>
<accession>A0ACA9KU11</accession>
<reference evidence="1" key="1">
    <citation type="submission" date="2021-06" db="EMBL/GenBank/DDBJ databases">
        <authorList>
            <person name="Kallberg Y."/>
            <person name="Tangrot J."/>
            <person name="Rosling A."/>
        </authorList>
    </citation>
    <scope>NUCLEOTIDE SEQUENCE</scope>
    <source>
        <strain evidence="1">28 12/20/2015</strain>
    </source>
</reference>
<dbReference type="EMBL" id="CAJVPW010001750">
    <property type="protein sequence ID" value="CAG8491322.1"/>
    <property type="molecule type" value="Genomic_DNA"/>
</dbReference>
<dbReference type="Proteomes" id="UP000789366">
    <property type="component" value="Unassembled WGS sequence"/>
</dbReference>
<proteinExistence type="predicted"/>
<evidence type="ECO:0000313" key="2">
    <source>
        <dbReference type="Proteomes" id="UP000789366"/>
    </source>
</evidence>
<comment type="caution">
    <text evidence="1">The sequence shown here is derived from an EMBL/GenBank/DDBJ whole genome shotgun (WGS) entry which is preliminary data.</text>
</comment>
<name>A0ACA9KU11_9GLOM</name>
<gene>
    <name evidence="1" type="ORF">SPELUC_LOCUS2571</name>
</gene>
<keyword evidence="2" id="KW-1185">Reference proteome</keyword>
<sequence length="144" mass="17512">MNVETADINDQNEHDRNPKRTREDTETAEEREIYLKHRRNQWKKRRDAETAEEREIRLAHRRSQWKKKRDAETIEEREMRKNVEIIEEQETHIENNRESELSESDKKLLNTFPETCPDNQPYNSSDLGSRNIDLSYNWARKSKE</sequence>
<evidence type="ECO:0000313" key="1">
    <source>
        <dbReference type="EMBL" id="CAG8491322.1"/>
    </source>
</evidence>
<protein>
    <submittedName>
        <fullName evidence="1">1681_t:CDS:1</fullName>
    </submittedName>
</protein>